<evidence type="ECO:0000313" key="1">
    <source>
        <dbReference type="EMBL" id="EHD14075.1"/>
    </source>
</evidence>
<comment type="caution">
    <text evidence="1">The sequence shown here is derived from an EMBL/GenBank/DDBJ whole genome shotgun (WGS) entry which is preliminary data.</text>
</comment>
<proteinExistence type="predicted"/>
<evidence type="ECO:0000313" key="2">
    <source>
        <dbReference type="Proteomes" id="UP000005939"/>
    </source>
</evidence>
<dbReference type="Proteomes" id="UP000005939">
    <property type="component" value="Unassembled WGS sequence"/>
</dbReference>
<organism evidence="1 2">
    <name type="scientific">Commensalibacter intestini A911</name>
    <dbReference type="NCBI Taxonomy" id="1088868"/>
    <lineage>
        <taxon>Bacteria</taxon>
        <taxon>Pseudomonadati</taxon>
        <taxon>Pseudomonadota</taxon>
        <taxon>Alphaproteobacteria</taxon>
        <taxon>Acetobacterales</taxon>
        <taxon>Acetobacteraceae</taxon>
    </lineage>
</organism>
<sequence>MSYENLVKKHFDKLLQEKPNSTQFGQGNMKEVINKNIQDKILIHCLVKIDGSPENAQKTLEKITLQTVEEYVDYPQYINDAEDIFNTLSQMIKKQV</sequence>
<dbReference type="RefSeq" id="WP_008853994.1">
    <property type="nucleotide sequence ID" value="NZ_AGFR01000006.1"/>
</dbReference>
<dbReference type="AlphaFoldDB" id="G6F058"/>
<gene>
    <name evidence="1" type="ORF">CIN_10040</name>
</gene>
<accession>G6F058</accession>
<dbReference type="EMBL" id="AGFR01000006">
    <property type="protein sequence ID" value="EHD14075.1"/>
    <property type="molecule type" value="Genomic_DNA"/>
</dbReference>
<protein>
    <submittedName>
        <fullName evidence="1">Uncharacterized protein</fullName>
    </submittedName>
</protein>
<name>G6F058_9PROT</name>
<reference evidence="1 2" key="1">
    <citation type="submission" date="2011-10" db="EMBL/GenBank/DDBJ databases">
        <title>Genome Sequence of Commensalibacter intestini A911, isolated from Drosophila gut.</title>
        <authorList>
            <person name="Lee W.-J."/>
            <person name="Kim E.-K."/>
        </authorList>
    </citation>
    <scope>NUCLEOTIDE SEQUENCE [LARGE SCALE GENOMIC DNA]</scope>
    <source>
        <strain evidence="1 2">A911</strain>
    </source>
</reference>